<dbReference type="InterPro" id="IPR019734">
    <property type="entry name" value="TPR_rpt"/>
</dbReference>
<dbReference type="GO" id="GO:0000272">
    <property type="term" value="P:polysaccharide catabolic process"/>
    <property type="evidence" value="ECO:0007669"/>
    <property type="project" value="InterPro"/>
</dbReference>
<evidence type="ECO:0000256" key="3">
    <source>
        <dbReference type="ARBA" id="ARBA00022729"/>
    </source>
</evidence>
<keyword evidence="2 8" id="KW-0813">Transport</keyword>
<organism evidence="11 12">
    <name type="scientific">Ramlibacter pinisoli</name>
    <dbReference type="NCBI Taxonomy" id="2682844"/>
    <lineage>
        <taxon>Bacteria</taxon>
        <taxon>Pseudomonadati</taxon>
        <taxon>Pseudomonadota</taxon>
        <taxon>Betaproteobacteria</taxon>
        <taxon>Burkholderiales</taxon>
        <taxon>Comamonadaceae</taxon>
        <taxon>Ramlibacter</taxon>
    </lineage>
</organism>
<dbReference type="SMART" id="SM00965">
    <property type="entry name" value="STN"/>
    <property type="match status" value="1"/>
</dbReference>
<dbReference type="InterPro" id="IPR001775">
    <property type="entry name" value="GspD/PilQ"/>
</dbReference>
<evidence type="ECO:0000313" key="11">
    <source>
        <dbReference type="EMBL" id="MVQ31791.1"/>
    </source>
</evidence>
<dbReference type="PRINTS" id="PR00811">
    <property type="entry name" value="BCTERIALGSPD"/>
</dbReference>
<dbReference type="PROSITE" id="PS50005">
    <property type="entry name" value="TPR"/>
    <property type="match status" value="1"/>
</dbReference>
<dbReference type="AlphaFoldDB" id="A0A6N8IXQ3"/>
<accession>A0A6N8IXQ3</accession>
<dbReference type="PROSITE" id="PS51257">
    <property type="entry name" value="PROKAR_LIPOPROTEIN"/>
    <property type="match status" value="1"/>
</dbReference>
<feature type="repeat" description="TPR" evidence="6">
    <location>
        <begin position="74"/>
        <end position="107"/>
    </location>
</feature>
<evidence type="ECO:0000259" key="10">
    <source>
        <dbReference type="SMART" id="SM00965"/>
    </source>
</evidence>
<dbReference type="InterPro" id="IPR004846">
    <property type="entry name" value="T2SS/T3SS_dom"/>
</dbReference>
<protein>
    <submittedName>
        <fullName evidence="11">Secretion type II protein</fullName>
    </submittedName>
</protein>
<evidence type="ECO:0000256" key="7">
    <source>
        <dbReference type="RuleBase" id="RU004003"/>
    </source>
</evidence>
<dbReference type="InterPro" id="IPR011990">
    <property type="entry name" value="TPR-like_helical_dom_sf"/>
</dbReference>
<keyword evidence="6" id="KW-0802">TPR repeat</keyword>
<dbReference type="SUPFAM" id="SSF49384">
    <property type="entry name" value="Carbohydrate-binding domain"/>
    <property type="match status" value="1"/>
</dbReference>
<reference evidence="11 12" key="1">
    <citation type="submission" date="2019-12" db="EMBL/GenBank/DDBJ databases">
        <authorList>
            <person name="Huq M.A."/>
        </authorList>
    </citation>
    <scope>NUCLEOTIDE SEQUENCE [LARGE SCALE GENOMIC DNA]</scope>
    <source>
        <strain evidence="11 12">MAH-25</strain>
    </source>
</reference>
<feature type="region of interest" description="Disordered" evidence="9">
    <location>
        <begin position="568"/>
        <end position="643"/>
    </location>
</feature>
<dbReference type="InterPro" id="IPR005644">
    <property type="entry name" value="NolW-like"/>
</dbReference>
<dbReference type="Pfam" id="PF00263">
    <property type="entry name" value="Secretin"/>
    <property type="match status" value="1"/>
</dbReference>
<dbReference type="GO" id="GO:0009279">
    <property type="term" value="C:cell outer membrane"/>
    <property type="evidence" value="ECO:0007669"/>
    <property type="project" value="UniProtKB-SubCell"/>
</dbReference>
<evidence type="ECO:0000256" key="4">
    <source>
        <dbReference type="ARBA" id="ARBA00023136"/>
    </source>
</evidence>
<keyword evidence="12" id="KW-1185">Reference proteome</keyword>
<keyword evidence="4" id="KW-0472">Membrane</keyword>
<dbReference type="RefSeq" id="WP_157399802.1">
    <property type="nucleotide sequence ID" value="NZ_WSEL01000009.1"/>
</dbReference>
<dbReference type="GO" id="GO:0015627">
    <property type="term" value="C:type II protein secretion system complex"/>
    <property type="evidence" value="ECO:0007669"/>
    <property type="project" value="TreeGrafter"/>
</dbReference>
<evidence type="ECO:0000256" key="2">
    <source>
        <dbReference type="ARBA" id="ARBA00022448"/>
    </source>
</evidence>
<evidence type="ECO:0000256" key="6">
    <source>
        <dbReference type="PROSITE-ProRule" id="PRU00339"/>
    </source>
</evidence>
<dbReference type="InterPro" id="IPR038591">
    <property type="entry name" value="NolW-like_sf"/>
</dbReference>
<dbReference type="InterPro" id="IPR008965">
    <property type="entry name" value="CBM2/CBM3_carb-bd_dom_sf"/>
</dbReference>
<evidence type="ECO:0000256" key="5">
    <source>
        <dbReference type="ARBA" id="ARBA00023237"/>
    </source>
</evidence>
<proteinExistence type="inferred from homology"/>
<keyword evidence="5" id="KW-0998">Cell outer membrane</keyword>
<evidence type="ECO:0000256" key="8">
    <source>
        <dbReference type="RuleBase" id="RU004004"/>
    </source>
</evidence>
<dbReference type="Gene3D" id="3.30.1370.120">
    <property type="match status" value="1"/>
</dbReference>
<dbReference type="EMBL" id="WSEL01000009">
    <property type="protein sequence ID" value="MVQ31791.1"/>
    <property type="molecule type" value="Genomic_DNA"/>
</dbReference>
<keyword evidence="3" id="KW-0732">Signal</keyword>
<dbReference type="CDD" id="cd08547">
    <property type="entry name" value="Type_II_cohesin"/>
    <property type="match status" value="1"/>
</dbReference>
<dbReference type="InterPro" id="IPR050810">
    <property type="entry name" value="Bact_Secretion_Sys_Channel"/>
</dbReference>
<dbReference type="Gene3D" id="2.60.40.680">
    <property type="match status" value="1"/>
</dbReference>
<dbReference type="Pfam" id="PF03958">
    <property type="entry name" value="Secretin_N"/>
    <property type="match status" value="1"/>
</dbReference>
<dbReference type="Proteomes" id="UP000469385">
    <property type="component" value="Unassembled WGS sequence"/>
</dbReference>
<dbReference type="Gene3D" id="1.25.40.10">
    <property type="entry name" value="Tetratricopeptide repeat domain"/>
    <property type="match status" value="1"/>
</dbReference>
<evidence type="ECO:0000256" key="9">
    <source>
        <dbReference type="SAM" id="MobiDB-lite"/>
    </source>
</evidence>
<comment type="caution">
    <text evidence="11">The sequence shown here is derived from an EMBL/GenBank/DDBJ whole genome shotgun (WGS) entry which is preliminary data.</text>
</comment>
<dbReference type="PANTHER" id="PTHR30332:SF17">
    <property type="entry name" value="TYPE IV PILIATION SYSTEM PROTEIN DR_0774-RELATED"/>
    <property type="match status" value="1"/>
</dbReference>
<comment type="subcellular location">
    <subcellularLocation>
        <location evidence="8">Cell outer membrane</location>
    </subcellularLocation>
    <subcellularLocation>
        <location evidence="1">Membrane</location>
    </subcellularLocation>
</comment>
<dbReference type="GO" id="GO:0030246">
    <property type="term" value="F:carbohydrate binding"/>
    <property type="evidence" value="ECO:0007669"/>
    <property type="project" value="InterPro"/>
</dbReference>
<evidence type="ECO:0000256" key="1">
    <source>
        <dbReference type="ARBA" id="ARBA00004370"/>
    </source>
</evidence>
<dbReference type="Pfam" id="PF07660">
    <property type="entry name" value="STN"/>
    <property type="match status" value="1"/>
</dbReference>
<dbReference type="SUPFAM" id="SSF48452">
    <property type="entry name" value="TPR-like"/>
    <property type="match status" value="1"/>
</dbReference>
<dbReference type="GO" id="GO:0009306">
    <property type="term" value="P:protein secretion"/>
    <property type="evidence" value="ECO:0007669"/>
    <property type="project" value="InterPro"/>
</dbReference>
<dbReference type="Pfam" id="PF00963">
    <property type="entry name" value="Cohesin"/>
    <property type="match status" value="1"/>
</dbReference>
<dbReference type="InterPro" id="IPR002102">
    <property type="entry name" value="Cohesin_dom"/>
</dbReference>
<evidence type="ECO:0000313" key="12">
    <source>
        <dbReference type="Proteomes" id="UP000469385"/>
    </source>
</evidence>
<dbReference type="InterPro" id="IPR011662">
    <property type="entry name" value="Secretin/TonB_short_N"/>
</dbReference>
<dbReference type="PANTHER" id="PTHR30332">
    <property type="entry name" value="PROBABLE GENERAL SECRETION PATHWAY PROTEIN D"/>
    <property type="match status" value="1"/>
</dbReference>
<sequence>MDPVRLGRPTLFATTVLALALAGCASENALRDGQALLDQGRYEEGLARLHDAAAQAPGEPRYRAALALQQERAVASLLAQAERQRTAGESEAAAETYRRVLRLSPRNARATDALGALDQRRNVEEMQKQARAAFRRGDLELAEKQLAGVLALDPNLSDAQVLRREIDLQHARTASPYPRLRTRFTRPVTLEFRDANLKMVLDVLSRTTGINFIVDKDVRPDLKATIFVRQVAVEDALDLLLSQSQLEKKVLNDNTVIVYPATPAKLREYQDWVIRTFFITNMDVKQAQTLIRTMLKTKDLFVDEKLNALTMRDSPDAVRLAEKLLQAQDQAEAEVVLEVELLDVSRDRFLDLGIQWPSTFTVLAPNGGAAALLSDLHGPITDNRIGIDRSLQARAKSLNNDVNTLASPRIRVRNKDKAKIHIGDRIPVVNATSVPSTQGPVITETVQYLDTGIKLEVEPTIYQSDEVAIKLSLEVSDSQDAGRTNSGTTLVRVKTSNASTSLRLKNGETQILAGLIRNDHAANADQVPGLGDIPGLGRLFGQHDDSWKKRELVLSITPRIVRNTPYLPPHMLEYGSGTESGVRSRPLSLQDPGRPGEDAVTLTAPPGESAPVPPPPVVGSARGATLPMPPRSAGTTAPANLPPPPPAVITPPDTPVSPAPLDRPVTGIPAPLTLALEGDSRLKVGDETLVTVLLKATQPVISTALQIGFDPKVLKVTEVVEGELLRSDGVVTTYSSNTDETTGRVFVGVSRPTGGPGMTAEGPLVQLKVQALAPSSSSPLKVLVFSGIGPGNRLQPAALPAALDLAVTEP</sequence>
<comment type="similarity">
    <text evidence="7">Belongs to the bacterial secretin family.</text>
</comment>
<feature type="domain" description="Secretin/TonB short N-terminal" evidence="10">
    <location>
        <begin position="210"/>
        <end position="261"/>
    </location>
</feature>
<name>A0A6N8IXQ3_9BURK</name>
<gene>
    <name evidence="11" type="ORF">GON04_20200</name>
</gene>